<evidence type="ECO:0000313" key="1">
    <source>
        <dbReference type="EMBL" id="SDW75689.1"/>
    </source>
</evidence>
<name>A0A1H2W6H3_9BACI</name>
<proteinExistence type="predicted"/>
<accession>A0A1H2W6H3</accession>
<evidence type="ECO:0000313" key="2">
    <source>
        <dbReference type="Proteomes" id="UP000199488"/>
    </source>
</evidence>
<organism evidence="1 2">
    <name type="scientific">Marinococcus luteus</name>
    <dbReference type="NCBI Taxonomy" id="1122204"/>
    <lineage>
        <taxon>Bacteria</taxon>
        <taxon>Bacillati</taxon>
        <taxon>Bacillota</taxon>
        <taxon>Bacilli</taxon>
        <taxon>Bacillales</taxon>
        <taxon>Bacillaceae</taxon>
        <taxon>Marinococcus</taxon>
    </lineage>
</organism>
<keyword evidence="2" id="KW-1185">Reference proteome</keyword>
<dbReference type="Proteomes" id="UP000199488">
    <property type="component" value="Unassembled WGS sequence"/>
</dbReference>
<dbReference type="AlphaFoldDB" id="A0A1H2W6H3"/>
<gene>
    <name evidence="1" type="ORF">SAMN05421781_2264</name>
</gene>
<dbReference type="EMBL" id="FNNC01000005">
    <property type="protein sequence ID" value="SDW75689.1"/>
    <property type="molecule type" value="Genomic_DNA"/>
</dbReference>
<reference evidence="1 2" key="1">
    <citation type="submission" date="2016-10" db="EMBL/GenBank/DDBJ databases">
        <authorList>
            <person name="de Groot N.N."/>
        </authorList>
    </citation>
    <scope>NUCLEOTIDE SEQUENCE [LARGE SCALE GENOMIC DNA]</scope>
    <source>
        <strain evidence="1 2">DSM 23126</strain>
    </source>
</reference>
<dbReference type="RefSeq" id="WP_091615107.1">
    <property type="nucleotide sequence ID" value="NZ_FNNC01000005.1"/>
</dbReference>
<dbReference type="OrthoDB" id="2971297at2"/>
<dbReference type="STRING" id="1122204.SAMN05421781_2264"/>
<protein>
    <submittedName>
        <fullName evidence="1">Uncharacterized protein</fullName>
    </submittedName>
</protein>
<sequence length="60" mass="6990">MKKEELAVLSAYLDKQIAHLTSRTPYSKEDDLLCLGGRLAYQQIRAEVQKIAEQKENYYK</sequence>